<feature type="compositionally biased region" description="Polar residues" evidence="1">
    <location>
        <begin position="136"/>
        <end position="145"/>
    </location>
</feature>
<feature type="region of interest" description="Disordered" evidence="1">
    <location>
        <begin position="117"/>
        <end position="146"/>
    </location>
</feature>
<evidence type="ECO:0000313" key="2">
    <source>
        <dbReference type="EMBL" id="KAK2948062.1"/>
    </source>
</evidence>
<evidence type="ECO:0000313" key="3">
    <source>
        <dbReference type="Proteomes" id="UP001281761"/>
    </source>
</evidence>
<evidence type="ECO:0000256" key="1">
    <source>
        <dbReference type="SAM" id="MobiDB-lite"/>
    </source>
</evidence>
<name>A0ABQ9X9Y9_9EUKA</name>
<gene>
    <name evidence="2" type="ORF">BLNAU_17009</name>
</gene>
<keyword evidence="3" id="KW-1185">Reference proteome</keyword>
<feature type="region of interest" description="Disordered" evidence="1">
    <location>
        <begin position="330"/>
        <end position="349"/>
    </location>
</feature>
<feature type="compositionally biased region" description="Polar residues" evidence="1">
    <location>
        <begin position="117"/>
        <end position="126"/>
    </location>
</feature>
<organism evidence="2 3">
    <name type="scientific">Blattamonas nauphoetae</name>
    <dbReference type="NCBI Taxonomy" id="2049346"/>
    <lineage>
        <taxon>Eukaryota</taxon>
        <taxon>Metamonada</taxon>
        <taxon>Preaxostyla</taxon>
        <taxon>Oxymonadida</taxon>
        <taxon>Blattamonas</taxon>
    </lineage>
</organism>
<feature type="region of interest" description="Disordered" evidence="1">
    <location>
        <begin position="1"/>
        <end position="33"/>
    </location>
</feature>
<protein>
    <submittedName>
        <fullName evidence="2">Uncharacterized protein</fullName>
    </submittedName>
</protein>
<accession>A0ABQ9X9Y9</accession>
<proteinExistence type="predicted"/>
<dbReference type="EMBL" id="JARBJD010000185">
    <property type="protein sequence ID" value="KAK2948062.1"/>
    <property type="molecule type" value="Genomic_DNA"/>
</dbReference>
<dbReference type="Proteomes" id="UP001281761">
    <property type="component" value="Unassembled WGS sequence"/>
</dbReference>
<feature type="compositionally biased region" description="Basic residues" evidence="1">
    <location>
        <begin position="339"/>
        <end position="349"/>
    </location>
</feature>
<comment type="caution">
    <text evidence="2">The sequence shown here is derived from an EMBL/GenBank/DDBJ whole genome shotgun (WGS) entry which is preliminary data.</text>
</comment>
<sequence>MFFRSSPIDESECSSSPSLSFSQQGWNSPSQSSFDFEDDFSNGFCEDFTLQWLPHREISPDPLLFSSTLPNSVDTDIQQNDQVATVGSPLHNVSPSNYTLPIDHLFSLPYVSSTNFASQTSQQRPNPSSPVIRPNTYRNPHISKSQTKKVKLATPVHFTLLRMWTDDKTEVPLCGDRVSFQQGHESVVVEMRTASALALITHTQCTSLYKMKMLRKEISGIWTNPIYDEAHPPSFTKLRALHHSSTNSDVDEPYHFSSSRPKICDILIRTKSTPEVHRLLERPGINKSIDDRDVSHMGDLETRNFGVDFLFRVAKAEDVVRQTINSWNQACDKKDRERPQKKKQRSRSY</sequence>
<reference evidence="2 3" key="1">
    <citation type="journal article" date="2022" name="bioRxiv">
        <title>Genomics of Preaxostyla Flagellates Illuminates Evolutionary Transitions and the Path Towards Mitochondrial Loss.</title>
        <authorList>
            <person name="Novak L.V.F."/>
            <person name="Treitli S.C."/>
            <person name="Pyrih J."/>
            <person name="Halakuc P."/>
            <person name="Pipaliya S.V."/>
            <person name="Vacek V."/>
            <person name="Brzon O."/>
            <person name="Soukal P."/>
            <person name="Eme L."/>
            <person name="Dacks J.B."/>
            <person name="Karnkowska A."/>
            <person name="Elias M."/>
            <person name="Hampl V."/>
        </authorList>
    </citation>
    <scope>NUCLEOTIDE SEQUENCE [LARGE SCALE GENOMIC DNA]</scope>
    <source>
        <strain evidence="2">NAU3</strain>
        <tissue evidence="2">Gut</tissue>
    </source>
</reference>